<dbReference type="Proteomes" id="UP000252458">
    <property type="component" value="Unassembled WGS sequence"/>
</dbReference>
<evidence type="ECO:0008006" key="3">
    <source>
        <dbReference type="Google" id="ProtNLM"/>
    </source>
</evidence>
<accession>A0A365QHC6</accession>
<name>A0A365QHC6_9BURK</name>
<evidence type="ECO:0000313" key="2">
    <source>
        <dbReference type="Proteomes" id="UP000252458"/>
    </source>
</evidence>
<dbReference type="AlphaFoldDB" id="A0A365QHC6"/>
<protein>
    <recommendedName>
        <fullName evidence="3">Fis family transcriptional regulator</fullName>
    </recommendedName>
</protein>
<evidence type="ECO:0000313" key="1">
    <source>
        <dbReference type="EMBL" id="RBB32367.1"/>
    </source>
</evidence>
<gene>
    <name evidence="1" type="ORF">DPV79_38610</name>
</gene>
<sequence>MLLPLPAGVARGISLENHLALAAMRSGHGTPETMVTLLRVLYMTHFLLGKEYSSCDQSLFLDVEAALSKCIQGAEQRNDWRLEAEWMPGIEAILHRFDEVIQYVPKSDYVDAWKKLSVFALSGSQSPITGSRVEGVWI</sequence>
<proteinExistence type="predicted"/>
<keyword evidence="2" id="KW-1185">Reference proteome</keyword>
<reference evidence="1 2" key="1">
    <citation type="submission" date="2018-06" db="EMBL/GenBank/DDBJ databases">
        <title>Draft genome sequence of Burkholderia reimsis strain BE51 isolated from a French agricultural soil.</title>
        <authorList>
            <person name="Esmaeel Q."/>
        </authorList>
    </citation>
    <scope>NUCLEOTIDE SEQUENCE [LARGE SCALE GENOMIC DNA]</scope>
    <source>
        <strain evidence="1 2">BE51</strain>
    </source>
</reference>
<dbReference type="EMBL" id="QMFZ01000061">
    <property type="protein sequence ID" value="RBB32367.1"/>
    <property type="molecule type" value="Genomic_DNA"/>
</dbReference>
<comment type="caution">
    <text evidence="1">The sequence shown here is derived from an EMBL/GenBank/DDBJ whole genome shotgun (WGS) entry which is preliminary data.</text>
</comment>
<organism evidence="1 2">
    <name type="scientific">Burkholderia reimsis</name>
    <dbReference type="NCBI Taxonomy" id="2234132"/>
    <lineage>
        <taxon>Bacteria</taxon>
        <taxon>Pseudomonadati</taxon>
        <taxon>Pseudomonadota</taxon>
        <taxon>Betaproteobacteria</taxon>
        <taxon>Burkholderiales</taxon>
        <taxon>Burkholderiaceae</taxon>
        <taxon>Burkholderia</taxon>
    </lineage>
</organism>